<evidence type="ECO:0000313" key="1">
    <source>
        <dbReference type="EMBL" id="CAB5224162.1"/>
    </source>
</evidence>
<dbReference type="InterPro" id="IPR007499">
    <property type="entry name" value="ERF_bacteria_virus"/>
</dbReference>
<sequence>METKQLTLNQKLSLIQKEFKASKSKFNSFGKYNFRSAEDILEALKPFNEKYQVNFTITESIEETQFLQFPMLRSTASINDDVDSISATAIVGIDLEQKGMQMPQKFGSASSYAKKYALGNLLLIDDTQDSDAVNKHDKEPVVDDLKWLNKNTPEFNKAIEYLKNGGNIATIESKYKMTKVVKDELLKVK</sequence>
<proteinExistence type="predicted"/>
<gene>
    <name evidence="1" type="ORF">UFOVP387_37</name>
</gene>
<reference evidence="1" key="1">
    <citation type="submission" date="2020-05" db="EMBL/GenBank/DDBJ databases">
        <authorList>
            <person name="Chiriac C."/>
            <person name="Salcher M."/>
            <person name="Ghai R."/>
            <person name="Kavagutti S V."/>
        </authorList>
    </citation>
    <scope>NUCLEOTIDE SEQUENCE</scope>
</reference>
<dbReference type="Pfam" id="PF04404">
    <property type="entry name" value="ERF"/>
    <property type="match status" value="1"/>
</dbReference>
<dbReference type="EMBL" id="LR798326">
    <property type="protein sequence ID" value="CAB5224162.1"/>
    <property type="molecule type" value="Genomic_DNA"/>
</dbReference>
<organism evidence="1">
    <name type="scientific">uncultured Caudovirales phage</name>
    <dbReference type="NCBI Taxonomy" id="2100421"/>
    <lineage>
        <taxon>Viruses</taxon>
        <taxon>Duplodnaviria</taxon>
        <taxon>Heunggongvirae</taxon>
        <taxon>Uroviricota</taxon>
        <taxon>Caudoviricetes</taxon>
        <taxon>Peduoviridae</taxon>
        <taxon>Maltschvirus</taxon>
        <taxon>Maltschvirus maltsch</taxon>
    </lineage>
</organism>
<protein>
    <submittedName>
        <fullName evidence="1">Essential recombination function protein</fullName>
    </submittedName>
</protein>
<accession>A0A6J7X150</accession>
<name>A0A6J7X150_9CAUD</name>